<dbReference type="STRING" id="1423740.FC36_GL001315"/>
<protein>
    <recommendedName>
        <fullName evidence="5">Rqc2 homolog RqcH</fullName>
        <shortName evidence="5">RqcH</shortName>
    </recommendedName>
</protein>
<dbReference type="Pfam" id="PF05670">
    <property type="entry name" value="NFACT-R_1"/>
    <property type="match status" value="1"/>
</dbReference>
<dbReference type="GO" id="GO:0043023">
    <property type="term" value="F:ribosomal large subunit binding"/>
    <property type="evidence" value="ECO:0007669"/>
    <property type="project" value="UniProtKB-UniRule"/>
</dbReference>
<comment type="caution">
    <text evidence="7">The sequence shown here is derived from an EMBL/GenBank/DDBJ whole genome shotgun (WGS) entry which is preliminary data.</text>
</comment>
<organism evidence="7 8">
    <name type="scientific">Ligilactobacillus equi DSM 15833 = JCM 10991</name>
    <dbReference type="NCBI Taxonomy" id="1423740"/>
    <lineage>
        <taxon>Bacteria</taxon>
        <taxon>Bacillati</taxon>
        <taxon>Bacillota</taxon>
        <taxon>Bacilli</taxon>
        <taxon>Lactobacillales</taxon>
        <taxon>Lactobacillaceae</taxon>
        <taxon>Ligilactobacillus</taxon>
    </lineage>
</organism>
<evidence type="ECO:0000313" key="7">
    <source>
        <dbReference type="EMBL" id="KRL77588.1"/>
    </source>
</evidence>
<comment type="similarity">
    <text evidence="5">Belongs to the NEMF family.</text>
</comment>
<dbReference type="InterPro" id="IPR043682">
    <property type="entry name" value="RqcH_bacterial"/>
</dbReference>
<dbReference type="PATRIC" id="fig|1423740.3.peg.1416"/>
<dbReference type="InterPro" id="IPR051608">
    <property type="entry name" value="RQC_Subunit_NEMF"/>
</dbReference>
<dbReference type="AlphaFoldDB" id="A0A0R1TBP3"/>
<dbReference type="PANTHER" id="PTHR15239:SF6">
    <property type="entry name" value="RIBOSOME QUALITY CONTROL COMPLEX SUBUNIT NEMF"/>
    <property type="match status" value="1"/>
</dbReference>
<dbReference type="GO" id="GO:0072344">
    <property type="term" value="P:rescue of stalled ribosome"/>
    <property type="evidence" value="ECO:0007669"/>
    <property type="project" value="UniProtKB-UniRule"/>
</dbReference>
<evidence type="ECO:0000313" key="8">
    <source>
        <dbReference type="Proteomes" id="UP000051048"/>
    </source>
</evidence>
<evidence type="ECO:0000256" key="5">
    <source>
        <dbReference type="HAMAP-Rule" id="MF_00844"/>
    </source>
</evidence>
<comment type="function">
    <text evidence="5">Key component of the ribosome quality control system (RQC), a ribosome-associated complex that mediates the extraction of incompletely synthesized nascent chains from stalled ribosomes and their subsequent degradation. RqcH recruits Ala-charged tRNA, and with RqcP directs the elongation of stalled nascent chains on 50S ribosomal subunits, leading to non-templated C-terminal alanine extensions (Ala tail). The Ala tail promotes nascent chain degradation. May add between 1 and at least 8 Ala residues. Binds to stalled 50S ribosomal subunits.</text>
</comment>
<gene>
    <name evidence="5" type="primary">rqcH</name>
    <name evidence="7" type="ORF">FC36_GL001315</name>
</gene>
<dbReference type="PANTHER" id="PTHR15239">
    <property type="entry name" value="NUCLEAR EXPORT MEDIATOR FACTOR NEMF"/>
    <property type="match status" value="1"/>
</dbReference>
<dbReference type="EMBL" id="AZFH01000166">
    <property type="protein sequence ID" value="KRL77588.1"/>
    <property type="molecule type" value="Genomic_DNA"/>
</dbReference>
<dbReference type="HAMAP" id="MF_00844_B">
    <property type="entry name" value="RqcH_B"/>
    <property type="match status" value="1"/>
</dbReference>
<dbReference type="GO" id="GO:1990112">
    <property type="term" value="C:RQC complex"/>
    <property type="evidence" value="ECO:0007669"/>
    <property type="project" value="TreeGrafter"/>
</dbReference>
<evidence type="ECO:0000256" key="1">
    <source>
        <dbReference type="ARBA" id="ARBA00022555"/>
    </source>
</evidence>
<comment type="subunit">
    <text evidence="5">Associates with stalled 50S ribosomal subunits. Binds to RqcP.</text>
</comment>
<sequence length="564" mass="64618">MIFVAFDGLFTHAMVQELNHTLQNGRVMRISQPYPNEVILTIRAQRKNYPLLLSAHPTYARLQITQQPFTNPPVPTNFTMMLRKYLEGAHLLTIEQVENDRIVNLHFTSRNELGDSLPLILSIEIMGRHSNVILIKQEENKIIDTIKHVGIDQNRYRTLLPGADYIPAPKQEKVNPFKADLDKVENLLKSFPNREVLAQKLQITYQGLAFNSALYLADYLHQHDNQAKAFPDALANLKHAQIVKLNQKLDFTAFNYPETQVVASFESLSMLLDDFYRQKADFDRVMQQGAKLIHTIKTNLSKNRKKLKKLDQELAATQNAEDYRIKGELLTTYLHQVDRSMEQIELPNYYADNQPVKIALSKQLTPSQNAQKYFKRYTKLKNAVAYIEEQSKKTRAEVAYLENLQSQIELASPSDLPDIEAELAQEGYLRLKKQKRQQKHKVAKPAQFKASDGTFISVGKNNLQNDRLSLKIAQKTDWWLHVKDLPGSHVIIHSDQPSEETLAEAAKIAAYYSKARASANVAVDYLQVKKLRKPNGAKPGYVIYEGQQTLYVTPDEKLIKQLQV</sequence>
<keyword evidence="5" id="KW-0175">Coiled coil</keyword>
<keyword evidence="4 5" id="KW-0648">Protein biosynthesis</keyword>
<evidence type="ECO:0000259" key="6">
    <source>
        <dbReference type="Pfam" id="PF05670"/>
    </source>
</evidence>
<keyword evidence="1 5" id="KW-0820">tRNA-binding</keyword>
<evidence type="ECO:0000256" key="3">
    <source>
        <dbReference type="ARBA" id="ARBA00022884"/>
    </source>
</evidence>
<dbReference type="Pfam" id="PF05833">
    <property type="entry name" value="NFACT_N"/>
    <property type="match status" value="1"/>
</dbReference>
<evidence type="ECO:0000256" key="4">
    <source>
        <dbReference type="ARBA" id="ARBA00022917"/>
    </source>
</evidence>
<feature type="domain" description="NFACT RNA-binding" evidence="6">
    <location>
        <begin position="446"/>
        <end position="541"/>
    </location>
</feature>
<dbReference type="Gene3D" id="2.30.310.10">
    <property type="entry name" value="ibrinogen binding protein from staphylococcus aureus domain"/>
    <property type="match status" value="1"/>
</dbReference>
<keyword evidence="2 5" id="KW-0699">rRNA-binding</keyword>
<reference evidence="7 8" key="1">
    <citation type="journal article" date="2015" name="Genome Announc.">
        <title>Expanding the biotechnology potential of lactobacilli through comparative genomics of 213 strains and associated genera.</title>
        <authorList>
            <person name="Sun Z."/>
            <person name="Harris H.M."/>
            <person name="McCann A."/>
            <person name="Guo C."/>
            <person name="Argimon S."/>
            <person name="Zhang W."/>
            <person name="Yang X."/>
            <person name="Jeffery I.B."/>
            <person name="Cooney J.C."/>
            <person name="Kagawa T.F."/>
            <person name="Liu W."/>
            <person name="Song Y."/>
            <person name="Salvetti E."/>
            <person name="Wrobel A."/>
            <person name="Rasinkangas P."/>
            <person name="Parkhill J."/>
            <person name="Rea M.C."/>
            <person name="O'Sullivan O."/>
            <person name="Ritari J."/>
            <person name="Douillard F.P."/>
            <person name="Paul Ross R."/>
            <person name="Yang R."/>
            <person name="Briner A.E."/>
            <person name="Felis G.E."/>
            <person name="de Vos W.M."/>
            <person name="Barrangou R."/>
            <person name="Klaenhammer T.R."/>
            <person name="Caufield P.W."/>
            <person name="Cui Y."/>
            <person name="Zhang H."/>
            <person name="O'Toole P.W."/>
        </authorList>
    </citation>
    <scope>NUCLEOTIDE SEQUENCE [LARGE SCALE GENOMIC DNA]</scope>
    <source>
        <strain evidence="7 8">DSM 15833</strain>
    </source>
</reference>
<dbReference type="GO" id="GO:0000049">
    <property type="term" value="F:tRNA binding"/>
    <property type="evidence" value="ECO:0007669"/>
    <property type="project" value="UniProtKB-UniRule"/>
</dbReference>
<dbReference type="Proteomes" id="UP000051048">
    <property type="component" value="Unassembled WGS sequence"/>
</dbReference>
<dbReference type="Gene3D" id="3.40.970.40">
    <property type="entry name" value="fibrinogen binding protein from staphylococcus aureus domain like"/>
    <property type="match status" value="1"/>
</dbReference>
<dbReference type="GO" id="GO:0019843">
    <property type="term" value="F:rRNA binding"/>
    <property type="evidence" value="ECO:0007669"/>
    <property type="project" value="UniProtKB-UniRule"/>
</dbReference>
<dbReference type="FunFam" id="2.30.310.10:FF:000004">
    <property type="entry name" value="Fibronectin-binding protein A"/>
    <property type="match status" value="1"/>
</dbReference>
<dbReference type="InterPro" id="IPR008532">
    <property type="entry name" value="NFACT_RNA-bd"/>
</dbReference>
<name>A0A0R1TBP3_9LACO</name>
<feature type="coiled-coil region" evidence="5">
    <location>
        <begin position="293"/>
        <end position="320"/>
    </location>
</feature>
<evidence type="ECO:0000256" key="2">
    <source>
        <dbReference type="ARBA" id="ARBA00022730"/>
    </source>
</evidence>
<proteinExistence type="inferred from homology"/>
<keyword evidence="3 5" id="KW-0694">RNA-binding</keyword>
<accession>A0A0R1TBP3</accession>